<dbReference type="AlphaFoldDB" id="A0A1J4MWT8"/>
<feature type="coiled-coil region" evidence="1">
    <location>
        <begin position="601"/>
        <end position="628"/>
    </location>
</feature>
<evidence type="ECO:0000313" key="3">
    <source>
        <dbReference type="Proteomes" id="UP000186804"/>
    </source>
</evidence>
<dbReference type="GeneID" id="92367947"/>
<dbReference type="VEuPathDB" id="CryptoDB:cand_037630"/>
<dbReference type="EMBL" id="LRBS01000011">
    <property type="protein sequence ID" value="OII77955.1"/>
    <property type="molecule type" value="Genomic_DNA"/>
</dbReference>
<gene>
    <name evidence="2" type="ORF">cand_037630</name>
</gene>
<keyword evidence="1" id="KW-0175">Coiled coil</keyword>
<organism evidence="2 3">
    <name type="scientific">Cryptosporidium andersoni</name>
    <dbReference type="NCBI Taxonomy" id="117008"/>
    <lineage>
        <taxon>Eukaryota</taxon>
        <taxon>Sar</taxon>
        <taxon>Alveolata</taxon>
        <taxon>Apicomplexa</taxon>
        <taxon>Conoidasida</taxon>
        <taxon>Coccidia</taxon>
        <taxon>Eucoccidiorida</taxon>
        <taxon>Eimeriorina</taxon>
        <taxon>Cryptosporidiidae</taxon>
        <taxon>Cryptosporidium</taxon>
    </lineage>
</organism>
<dbReference type="Proteomes" id="UP000186804">
    <property type="component" value="Unassembled WGS sequence"/>
</dbReference>
<dbReference type="RefSeq" id="XP_067069801.1">
    <property type="nucleotide sequence ID" value="XM_067213988.1"/>
</dbReference>
<feature type="coiled-coil region" evidence="1">
    <location>
        <begin position="365"/>
        <end position="400"/>
    </location>
</feature>
<evidence type="ECO:0000256" key="1">
    <source>
        <dbReference type="SAM" id="Coils"/>
    </source>
</evidence>
<name>A0A1J4MWT8_9CRYT</name>
<evidence type="ECO:0008006" key="4">
    <source>
        <dbReference type="Google" id="ProtNLM"/>
    </source>
</evidence>
<dbReference type="OrthoDB" id="363951at2759"/>
<protein>
    <recommendedName>
        <fullName evidence="4">PH domain-containing protein</fullName>
    </recommendedName>
</protein>
<accession>A0A1J4MWT8</accession>
<evidence type="ECO:0000313" key="2">
    <source>
        <dbReference type="EMBL" id="OII77955.1"/>
    </source>
</evidence>
<comment type="caution">
    <text evidence="2">The sequence shown here is derived from an EMBL/GenBank/DDBJ whole genome shotgun (WGS) entry which is preliminary data.</text>
</comment>
<sequence length="707" mass="81097">MQNKEVAVKSHDTANITNKVELRVQDASLLSLARAATVDPECCGWLYVLNNKGSAINTSFQYLNSLQDNWEHYYFNMKGGMMFGSSRKDGSTLEVVYILCDMIISSIDSSTALQKEYITREEEAGLQQKLGKEITLIMLLHHNQAIGIESNPVIFASSSSNVASRWCIALNKTLQYGQMRYTDEYLDDDLSNDGSRTRLVQGNSLIGSTASFYRTRDMTQVSQQMDKLKNQLKQMENTNKTLESRNDQLQNQLKKLQSTLNVTEKATSEAVEQKTAELTQIKENLSNIKSERDLLIEEKTNLYSKLYQLQRENQDILMEKYNLRNEFQELQNSITSAIGGDNALQKLIVRLQYLKNSSQKLLIENKKYKKEIQNILNHYRQEQEKSIQQLNTVKELLSQQDVFQLLIRQMDLVQAKLQYQEEAWKMPENQAENLLFWIQQLQNQWKVDEAVARASYLKHRSIVLGEQMQAYALGLPLPKHYTIIQELLKKLQCVFREEEFAIATKSELFYRDIQPLNIEGSSQDNGDLNQPYWVNDNFQEPPLAIVPSIFGGIENKTSNSTDENTSDTDTMAFVFRTNQYTPKIHIDLLSPPEKKVPESEYTRLKSTYRELKDRCNMLESENENLIGKIQKMIKCSQAYSKKPIMFRQNTGANSLTDIGHISSLYSKKSSMNNIDNSNLHNSVTEITDKSTSVATGDIQKSSKISNS</sequence>
<reference evidence="2 3" key="1">
    <citation type="submission" date="2016-10" db="EMBL/GenBank/DDBJ databases">
        <title>Reductive evolution of mitochondrial metabolism and differential evolution of invasion-related proteins in Cryptosporidium.</title>
        <authorList>
            <person name="Liu S."/>
            <person name="Roellig D.M."/>
            <person name="Guo Y."/>
            <person name="Li N."/>
            <person name="Frace M.A."/>
            <person name="Tang K."/>
            <person name="Zhang L."/>
            <person name="Feng Y."/>
            <person name="Xiao L."/>
        </authorList>
    </citation>
    <scope>NUCLEOTIDE SEQUENCE [LARGE SCALE GENOMIC DNA]</scope>
    <source>
        <strain evidence="2">30847</strain>
    </source>
</reference>
<keyword evidence="3" id="KW-1185">Reference proteome</keyword>
<proteinExistence type="predicted"/>
<feature type="coiled-coil region" evidence="1">
    <location>
        <begin position="218"/>
        <end position="298"/>
    </location>
</feature>